<comment type="caution">
    <text evidence="3">The sequence shown here is derived from an EMBL/GenBank/DDBJ whole genome shotgun (WGS) entry which is preliminary data.</text>
</comment>
<proteinExistence type="predicted"/>
<sequence length="322" mass="34040">MAMHETRTLSRKGRLLGALALASSVTLLLGACSSGGAEEAPADEEPTATVNEELRNMLPERILESNTIVIGGTFDNPPVLFADETDATKPAGTAFDMSLAIGELLGVEIDWRNTQWAGQLPGLDSGALDVAWGQATVTAERETSLYDMVPHYLAPLAVLVAEGNPSGITSFETMCGATIGGAIGAIQEYYVGLANETFCAPQGKPEIVYKSFTQAEEVALASGSIDGVIDTWPVHVGAAKNLEGVEAVMLTDAEEFDSGFSGIVFSKDEPKLSTTFAAALQQLWDDGVYQQILADHDVPDAALERDQLVVNYLTGTPAGERN</sequence>
<keyword evidence="1" id="KW-0732">Signal</keyword>
<protein>
    <recommendedName>
        <fullName evidence="2">Solute-binding protein family 3/N-terminal domain-containing protein</fullName>
    </recommendedName>
</protein>
<reference evidence="3" key="1">
    <citation type="submission" date="2021-06" db="EMBL/GenBank/DDBJ databases">
        <authorList>
            <person name="Criscuolo A."/>
        </authorList>
    </citation>
    <scope>NUCLEOTIDE SEQUENCE</scope>
    <source>
        <strain evidence="3">CIP111803</strain>
    </source>
</reference>
<dbReference type="EMBL" id="CAJVAP010000003">
    <property type="protein sequence ID" value="CAG7600428.1"/>
    <property type="molecule type" value="Genomic_DNA"/>
</dbReference>
<name>A0A916JSM8_9MICO</name>
<dbReference type="AlphaFoldDB" id="A0A916JSM8"/>
<dbReference type="PROSITE" id="PS51257">
    <property type="entry name" value="PROKAR_LIPOPROTEIN"/>
    <property type="match status" value="1"/>
</dbReference>
<evidence type="ECO:0000313" key="4">
    <source>
        <dbReference type="Proteomes" id="UP000693892"/>
    </source>
</evidence>
<dbReference type="Pfam" id="PF00497">
    <property type="entry name" value="SBP_bac_3"/>
    <property type="match status" value="1"/>
</dbReference>
<keyword evidence="4" id="KW-1185">Reference proteome</keyword>
<evidence type="ECO:0000259" key="2">
    <source>
        <dbReference type="SMART" id="SM00062"/>
    </source>
</evidence>
<dbReference type="Proteomes" id="UP000693892">
    <property type="component" value="Unassembled WGS sequence"/>
</dbReference>
<evidence type="ECO:0000256" key="1">
    <source>
        <dbReference type="ARBA" id="ARBA00022729"/>
    </source>
</evidence>
<feature type="domain" description="Solute-binding protein family 3/N-terminal" evidence="2">
    <location>
        <begin position="67"/>
        <end position="296"/>
    </location>
</feature>
<organism evidence="3 4">
    <name type="scientific">Leucobacter soli</name>
    <dbReference type="NCBI Taxonomy" id="2812850"/>
    <lineage>
        <taxon>Bacteria</taxon>
        <taxon>Bacillati</taxon>
        <taxon>Actinomycetota</taxon>
        <taxon>Actinomycetes</taxon>
        <taxon>Micrococcales</taxon>
        <taxon>Microbacteriaceae</taxon>
        <taxon>Leucobacter</taxon>
    </lineage>
</organism>
<dbReference type="PANTHER" id="PTHR35936:SF17">
    <property type="entry name" value="ARGININE-BINDING EXTRACELLULAR PROTEIN ARTP"/>
    <property type="match status" value="1"/>
</dbReference>
<evidence type="ECO:0000313" key="3">
    <source>
        <dbReference type="EMBL" id="CAG7600428.1"/>
    </source>
</evidence>
<dbReference type="InterPro" id="IPR001638">
    <property type="entry name" value="Solute-binding_3/MltF_N"/>
</dbReference>
<dbReference type="SMART" id="SM00062">
    <property type="entry name" value="PBPb"/>
    <property type="match status" value="1"/>
</dbReference>
<accession>A0A916JSM8</accession>
<dbReference type="PANTHER" id="PTHR35936">
    <property type="entry name" value="MEMBRANE-BOUND LYTIC MUREIN TRANSGLYCOSYLASE F"/>
    <property type="match status" value="1"/>
</dbReference>
<gene>
    <name evidence="3" type="ORF">LEUCIP111803_00387</name>
</gene>